<name>A0AAW2AE27_CULAL</name>
<reference evidence="4 5" key="1">
    <citation type="submission" date="2024-05" db="EMBL/GenBank/DDBJ databases">
        <title>A high-quality chromosomal-level genome assembly of Topmouth culter (Culter alburnus).</title>
        <authorList>
            <person name="Zhao H."/>
        </authorList>
    </citation>
    <scope>NUCLEOTIDE SEQUENCE [LARGE SCALE GENOMIC DNA]</scope>
    <source>
        <strain evidence="4">CATC2023</strain>
        <tissue evidence="4">Muscle</tissue>
    </source>
</reference>
<dbReference type="EMBL" id="JAWDJR010000007">
    <property type="protein sequence ID" value="KAK9971263.1"/>
    <property type="molecule type" value="Genomic_DNA"/>
</dbReference>
<feature type="compositionally biased region" description="Polar residues" evidence="2">
    <location>
        <begin position="114"/>
        <end position="125"/>
    </location>
</feature>
<evidence type="ECO:0000259" key="3">
    <source>
        <dbReference type="Pfam" id="PF12881"/>
    </source>
</evidence>
<feature type="domain" description="Nuclear Testis protein N-terminal" evidence="3">
    <location>
        <begin position="240"/>
        <end position="355"/>
    </location>
</feature>
<feature type="region of interest" description="Disordered" evidence="2">
    <location>
        <begin position="623"/>
        <end position="805"/>
    </location>
</feature>
<feature type="region of interest" description="Disordered" evidence="2">
    <location>
        <begin position="104"/>
        <end position="144"/>
    </location>
</feature>
<sequence length="864" mass="98529">MEHLLPLHEDNKALFNYERTHPEERSVTDRPLQEDQTESQPVRMDNSQCFDAGDVFLMPETPAESQLKLMRSMQPSQTSVRSPQMLCSLQYEELEESRQWFRPAFDSEDPGRSRNLNFPTSIHQSDPQEELNHIPQDRQPPSTPINIKPVTVFTHINPFHAPHLNPSWPFLVPHFNPVASAPHQNPFCPIYTPPLHFDPNRTALVACGDSTVSCLVLPLHMNVYPVYPTPYLPSNTQGPSQASLSGDSSARRFPEDVCDSYGLWRRLRETARGFSSGSPDTEALACFFMHVIHSFAVHSPDLPFTDAVNAAVQEWRKISNFEREQYYINARMFIELEDQVKSANRADEDQTIPAQTGNVKKTRKRSNKVVQERPVQDLAESALTEYSQVMDALESKVSGGSEVTEAEEEDVCALYLNELFNHSEFTTEAAVDVDYISSLLSADHNLTDDLKENSQDMFSGIIPEPVAGCSDWIDTTVSEAQVLPSSAPQCDFSTNLQNHMMQNVFQMSMPPELVWLQDNIMENDGQNAFQTLTEAQSSDQSVSVQETIHSALQDFGPEADGNTSGQKDETSYNVELDSTIQSNSLQNYKSYHATFTHSIKHPKTPVDGGMEHNGQEHMVVGQKTVKSTKKKGMSESMLPNNSQRVRNNATETQTNIKETPEEKNVNRNKKQKRQCRRWKQRKITTLDERTTSKPDDKDGRRSKTDQRHRKTQDGQQRSATSTKHEIMVEREQRTDVTETRSSATDGRRGNLRQHDGQKTGENSHNELKRRQRPIKTGRSHEANKERKRMTEAERNNGKTYRRAESRWLKKQQKLAIVGNGLIDFQSHESSTYMRRSQNLYKRQTKMVEKVQKQNKVDGHNEKPT</sequence>
<evidence type="ECO:0000313" key="4">
    <source>
        <dbReference type="EMBL" id="KAK9971263.1"/>
    </source>
</evidence>
<dbReference type="PANTHER" id="PTHR22879:SF13">
    <property type="entry name" value="NUT FAMILY MEMBER 1"/>
    <property type="match status" value="1"/>
</dbReference>
<feature type="compositionally biased region" description="Basic and acidic residues" evidence="2">
    <location>
        <begin position="684"/>
        <end position="705"/>
    </location>
</feature>
<feature type="region of interest" description="Disordered" evidence="2">
    <location>
        <begin position="345"/>
        <end position="368"/>
    </location>
</feature>
<evidence type="ECO:0000256" key="2">
    <source>
        <dbReference type="SAM" id="MobiDB-lite"/>
    </source>
</evidence>
<gene>
    <name evidence="4" type="ORF">ABG768_024637</name>
</gene>
<keyword evidence="5" id="KW-1185">Reference proteome</keyword>
<dbReference type="Proteomes" id="UP001479290">
    <property type="component" value="Unassembled WGS sequence"/>
</dbReference>
<organism evidence="4 5">
    <name type="scientific">Culter alburnus</name>
    <name type="common">Topmouth culter</name>
    <dbReference type="NCBI Taxonomy" id="194366"/>
    <lineage>
        <taxon>Eukaryota</taxon>
        <taxon>Metazoa</taxon>
        <taxon>Chordata</taxon>
        <taxon>Craniata</taxon>
        <taxon>Vertebrata</taxon>
        <taxon>Euteleostomi</taxon>
        <taxon>Actinopterygii</taxon>
        <taxon>Neopterygii</taxon>
        <taxon>Teleostei</taxon>
        <taxon>Ostariophysi</taxon>
        <taxon>Cypriniformes</taxon>
        <taxon>Xenocyprididae</taxon>
        <taxon>Xenocypridinae</taxon>
        <taxon>Culter</taxon>
    </lineage>
</organism>
<feature type="compositionally biased region" description="Basic and acidic residues" evidence="2">
    <location>
        <begin position="745"/>
        <end position="768"/>
    </location>
</feature>
<dbReference type="InterPro" id="IPR024309">
    <property type="entry name" value="NUT_N"/>
</dbReference>
<protein>
    <recommendedName>
        <fullName evidence="3">Nuclear Testis protein N-terminal domain-containing protein</fullName>
    </recommendedName>
</protein>
<feature type="compositionally biased region" description="Basic and acidic residues" evidence="2">
    <location>
        <begin position="722"/>
        <end position="738"/>
    </location>
</feature>
<evidence type="ECO:0000256" key="1">
    <source>
        <dbReference type="ARBA" id="ARBA00010586"/>
    </source>
</evidence>
<dbReference type="AlphaFoldDB" id="A0AAW2AE27"/>
<dbReference type="PANTHER" id="PTHR22879">
    <property type="entry name" value="NUT FAMILY MEMBER 1"/>
    <property type="match status" value="1"/>
</dbReference>
<feature type="region of interest" description="Disordered" evidence="2">
    <location>
        <begin position="15"/>
        <end position="42"/>
    </location>
</feature>
<dbReference type="InterPro" id="IPR024310">
    <property type="entry name" value="NUT"/>
</dbReference>
<dbReference type="Pfam" id="PF12881">
    <property type="entry name" value="NUT"/>
    <property type="match status" value="1"/>
</dbReference>
<feature type="compositionally biased region" description="Basic residues" evidence="2">
    <location>
        <begin position="666"/>
        <end position="682"/>
    </location>
</feature>
<comment type="similarity">
    <text evidence="1">Belongs to the NUT family.</text>
</comment>
<feature type="compositionally biased region" description="Basic and acidic residues" evidence="2">
    <location>
        <begin position="778"/>
        <end position="805"/>
    </location>
</feature>
<feature type="compositionally biased region" description="Polar residues" evidence="2">
    <location>
        <begin position="637"/>
        <end position="657"/>
    </location>
</feature>
<accession>A0AAW2AE27</accession>
<comment type="caution">
    <text evidence="4">The sequence shown here is derived from an EMBL/GenBank/DDBJ whole genome shotgun (WGS) entry which is preliminary data.</text>
</comment>
<feature type="compositionally biased region" description="Basic and acidic residues" evidence="2">
    <location>
        <begin position="15"/>
        <end position="33"/>
    </location>
</feature>
<evidence type="ECO:0000313" key="5">
    <source>
        <dbReference type="Proteomes" id="UP001479290"/>
    </source>
</evidence>
<proteinExistence type="inferred from homology"/>